<dbReference type="PANTHER" id="PTHR13090">
    <property type="entry name" value="ARGININE-HYDROXYLASE NDUFAF5, MITOCHONDRIAL"/>
    <property type="match status" value="1"/>
</dbReference>
<organism evidence="4 5">
    <name type="scientific">Acer yangbiense</name>
    <dbReference type="NCBI Taxonomy" id="1000413"/>
    <lineage>
        <taxon>Eukaryota</taxon>
        <taxon>Viridiplantae</taxon>
        <taxon>Streptophyta</taxon>
        <taxon>Embryophyta</taxon>
        <taxon>Tracheophyta</taxon>
        <taxon>Spermatophyta</taxon>
        <taxon>Magnoliopsida</taxon>
        <taxon>eudicotyledons</taxon>
        <taxon>Gunneridae</taxon>
        <taxon>Pentapetalae</taxon>
        <taxon>rosids</taxon>
        <taxon>malvids</taxon>
        <taxon>Sapindales</taxon>
        <taxon>Sapindaceae</taxon>
        <taxon>Hippocastanoideae</taxon>
        <taxon>Acereae</taxon>
        <taxon>Acer</taxon>
    </lineage>
</organism>
<dbReference type="PANTHER" id="PTHR13090:SF1">
    <property type="entry name" value="ARGININE-HYDROXYLASE NDUFAF5, MITOCHONDRIAL"/>
    <property type="match status" value="1"/>
</dbReference>
<dbReference type="GO" id="GO:0032259">
    <property type="term" value="P:methylation"/>
    <property type="evidence" value="ECO:0007669"/>
    <property type="project" value="UniProtKB-KW"/>
</dbReference>
<protein>
    <recommendedName>
        <fullName evidence="3">Methyltransferase type 11 domain-containing protein</fullName>
    </recommendedName>
</protein>
<dbReference type="OrthoDB" id="16816at2759"/>
<dbReference type="GO" id="GO:0005739">
    <property type="term" value="C:mitochondrion"/>
    <property type="evidence" value="ECO:0007669"/>
    <property type="project" value="TreeGrafter"/>
</dbReference>
<keyword evidence="2" id="KW-0808">Transferase</keyword>
<sequence>MRAATLYQRSSLLLRRRRRSIEPYALVPSGSFCTDNGDDFESTNTSSRVTIFDRDLKRKQRDRSAWLMRPDDSFVNAVAENLLDRLEDCKKTFPSALCLGGSMEAIRRLLRGRGENNSSELLSVSKLWLYADLDLPGAINGSMRNEDVNDAMYWWNNERHYLVFVPGAIEKLIMMDTSYDMVKLCKDFQHDAPNENIETSFVVGDEEFLPIKESSLDLVISCLGLHWTNDLPGAMIQCKLALKPDGLFLAAILGGETLKELRIACTLAQMEREGGISPRVSPLAQVRDAGNLLTRAGFSLPGVDVEEYVVKYKSYRKLAAYTHTYSLLHHDCCDLDTSLVILFCSRLRLYAHKSQILLGVAMELIEHLRSMGETNALLQRNNILKRETALATAAIYDSMFAAEDGTIPATFQVIYMTGWKEHHSQQKAKRRGSATVSFQDIQKEFGSGS</sequence>
<dbReference type="SUPFAM" id="SSF53335">
    <property type="entry name" value="S-adenosyl-L-methionine-dependent methyltransferases"/>
    <property type="match status" value="1"/>
</dbReference>
<dbReference type="GO" id="GO:0008757">
    <property type="term" value="F:S-adenosylmethionine-dependent methyltransferase activity"/>
    <property type="evidence" value="ECO:0007669"/>
    <property type="project" value="InterPro"/>
</dbReference>
<dbReference type="Gene3D" id="3.40.50.150">
    <property type="entry name" value="Vaccinia Virus protein VP39"/>
    <property type="match status" value="1"/>
</dbReference>
<reference evidence="5" key="1">
    <citation type="journal article" date="2019" name="Gigascience">
        <title>De novo genome assembly of the endangered Acer yangbiense, a plant species with extremely small populations endemic to Yunnan Province, China.</title>
        <authorList>
            <person name="Yang J."/>
            <person name="Wariss H.M."/>
            <person name="Tao L."/>
            <person name="Zhang R."/>
            <person name="Yun Q."/>
            <person name="Hollingsworth P."/>
            <person name="Dao Z."/>
            <person name="Luo G."/>
            <person name="Guo H."/>
            <person name="Ma Y."/>
            <person name="Sun W."/>
        </authorList>
    </citation>
    <scope>NUCLEOTIDE SEQUENCE [LARGE SCALE GENOMIC DNA]</scope>
    <source>
        <strain evidence="5">cv. Malutang</strain>
    </source>
</reference>
<dbReference type="InterPro" id="IPR013216">
    <property type="entry name" value="Methyltransf_11"/>
</dbReference>
<evidence type="ECO:0000259" key="3">
    <source>
        <dbReference type="Pfam" id="PF08241"/>
    </source>
</evidence>
<name>A0A5C7H8Y0_9ROSI</name>
<dbReference type="InterPro" id="IPR029063">
    <property type="entry name" value="SAM-dependent_MTases_sf"/>
</dbReference>
<proteinExistence type="predicted"/>
<dbReference type="CDD" id="cd02440">
    <property type="entry name" value="AdoMet_MTases"/>
    <property type="match status" value="1"/>
</dbReference>
<dbReference type="GO" id="GO:0032981">
    <property type="term" value="P:mitochondrial respiratory chain complex I assembly"/>
    <property type="evidence" value="ECO:0007669"/>
    <property type="project" value="TreeGrafter"/>
</dbReference>
<accession>A0A5C7H8Y0</accession>
<keyword evidence="5" id="KW-1185">Reference proteome</keyword>
<gene>
    <name evidence="4" type="ORF">EZV62_022627</name>
</gene>
<dbReference type="Pfam" id="PF08241">
    <property type="entry name" value="Methyltransf_11"/>
    <property type="match status" value="1"/>
</dbReference>
<evidence type="ECO:0000313" key="5">
    <source>
        <dbReference type="Proteomes" id="UP000323000"/>
    </source>
</evidence>
<dbReference type="EMBL" id="VAHF01000010">
    <property type="protein sequence ID" value="TXG53458.1"/>
    <property type="molecule type" value="Genomic_DNA"/>
</dbReference>
<feature type="domain" description="Methyltransferase type 11" evidence="3">
    <location>
        <begin position="170"/>
        <end position="249"/>
    </location>
</feature>
<evidence type="ECO:0000313" key="4">
    <source>
        <dbReference type="EMBL" id="TXG53458.1"/>
    </source>
</evidence>
<evidence type="ECO:0000256" key="1">
    <source>
        <dbReference type="ARBA" id="ARBA00022603"/>
    </source>
</evidence>
<comment type="caution">
    <text evidence="4">The sequence shown here is derived from an EMBL/GenBank/DDBJ whole genome shotgun (WGS) entry which is preliminary data.</text>
</comment>
<keyword evidence="1" id="KW-0489">Methyltransferase</keyword>
<dbReference type="AlphaFoldDB" id="A0A5C7H8Y0"/>
<evidence type="ECO:0000256" key="2">
    <source>
        <dbReference type="ARBA" id="ARBA00022679"/>
    </source>
</evidence>
<dbReference type="InterPro" id="IPR050602">
    <property type="entry name" value="Malonyl-ACP_OMT"/>
</dbReference>
<dbReference type="Proteomes" id="UP000323000">
    <property type="component" value="Chromosome 10"/>
</dbReference>